<comment type="caution">
    <text evidence="1">The sequence shown here is derived from an EMBL/GenBank/DDBJ whole genome shotgun (WGS) entry which is preliminary data.</text>
</comment>
<sequence>MGTAGEWFCPQGMIMKRGCRKNSLIHIDRIDPCDSKGFKKNPVSLLHNVLLPFYFSAAEYKLRGRLT</sequence>
<keyword evidence="2" id="KW-1185">Reference proteome</keyword>
<evidence type="ECO:0000313" key="1">
    <source>
        <dbReference type="EMBL" id="RED54322.1"/>
    </source>
</evidence>
<evidence type="ECO:0000313" key="2">
    <source>
        <dbReference type="Proteomes" id="UP000256845"/>
    </source>
</evidence>
<dbReference type="AlphaFoldDB" id="A0A3D9HXU2"/>
<name>A0A3D9HXU2_9PROT</name>
<reference evidence="1 2" key="1">
    <citation type="submission" date="2018-07" db="EMBL/GenBank/DDBJ databases">
        <title>Genomic Encyclopedia of Type Strains, Phase III (KMG-III): the genomes of soil and plant-associated and newly described type strains.</title>
        <authorList>
            <person name="Whitman W."/>
        </authorList>
    </citation>
    <scope>NUCLEOTIDE SEQUENCE [LARGE SCALE GENOMIC DNA]</scope>
    <source>
        <strain evidence="1 2">CECT 8488</strain>
    </source>
</reference>
<organism evidence="1 2">
    <name type="scientific">Aestuariispira insulae</name>
    <dbReference type="NCBI Taxonomy" id="1461337"/>
    <lineage>
        <taxon>Bacteria</taxon>
        <taxon>Pseudomonadati</taxon>
        <taxon>Pseudomonadota</taxon>
        <taxon>Alphaproteobacteria</taxon>
        <taxon>Rhodospirillales</taxon>
        <taxon>Kiloniellaceae</taxon>
        <taxon>Aestuariispira</taxon>
    </lineage>
</organism>
<dbReference type="Proteomes" id="UP000256845">
    <property type="component" value="Unassembled WGS sequence"/>
</dbReference>
<gene>
    <name evidence="1" type="ORF">DFP90_1011125</name>
</gene>
<accession>A0A3D9HXU2</accession>
<proteinExistence type="predicted"/>
<dbReference type="EMBL" id="QRDW01000001">
    <property type="protein sequence ID" value="RED54322.1"/>
    <property type="molecule type" value="Genomic_DNA"/>
</dbReference>
<protein>
    <submittedName>
        <fullName evidence="1">Uncharacterized protein</fullName>
    </submittedName>
</protein>